<sequence>MVYHSSYNEVQGCRQMCNMSILPLRTKYKGPAPQLKEDKPDVIDEALRFFKANVLFRNYEVKGPADRVLLWLTYYAKQCLKKIEKSSKQDAEKVLYQFAIENFQIPGDSGFVFGGFFHNPKGRQEADTVRAYFTQMRQELGVRLIELVYKNNPNAPSKWWTCFNKRKFMNLA</sequence>
<name>A0A7S4MNV0_9EUKA</name>
<protein>
    <recommendedName>
        <fullName evidence="6">Actin-related protein 2/3 complex subunit 3</fullName>
    </recommendedName>
</protein>
<gene>
    <name evidence="7" type="ORF">VSP0166_LOCUS14590</name>
</gene>
<evidence type="ECO:0000256" key="5">
    <source>
        <dbReference type="ARBA" id="ARBA00023212"/>
    </source>
</evidence>
<dbReference type="PIRSF" id="PIRSF016315">
    <property type="entry name" value="ARP2/3_P21-Arc"/>
    <property type="match status" value="1"/>
</dbReference>
<accession>A0A7S4MNV0</accession>
<dbReference type="Gene3D" id="1.10.1760.10">
    <property type="entry name" value="Actin-related protein 2/3 complex subunit 3"/>
    <property type="match status" value="1"/>
</dbReference>
<dbReference type="PANTHER" id="PTHR12391">
    <property type="entry name" value="ARP2/3 COMPLEX 21 KD SUBUNIT"/>
    <property type="match status" value="1"/>
</dbReference>
<keyword evidence="3 6" id="KW-0963">Cytoplasm</keyword>
<dbReference type="InterPro" id="IPR007204">
    <property type="entry name" value="ARPC3"/>
</dbReference>
<dbReference type="GO" id="GO:0030833">
    <property type="term" value="P:regulation of actin filament polymerization"/>
    <property type="evidence" value="ECO:0007669"/>
    <property type="project" value="InterPro"/>
</dbReference>
<evidence type="ECO:0000256" key="3">
    <source>
        <dbReference type="ARBA" id="ARBA00022490"/>
    </source>
</evidence>
<comment type="function">
    <text evidence="6">Functions as component of the Arp2/3 complex which is involved in regulation of actin polymerization and together with an activating nucleation-promoting factor (NPF) mediates the formation of branched actin networks.</text>
</comment>
<dbReference type="EMBL" id="HBKP01020698">
    <property type="protein sequence ID" value="CAE2234051.1"/>
    <property type="molecule type" value="Transcribed_RNA"/>
</dbReference>
<dbReference type="GO" id="GO:0003779">
    <property type="term" value="F:actin binding"/>
    <property type="evidence" value="ECO:0007669"/>
    <property type="project" value="UniProtKB-KW"/>
</dbReference>
<dbReference type="GO" id="GO:0034314">
    <property type="term" value="P:Arp2/3 complex-mediated actin nucleation"/>
    <property type="evidence" value="ECO:0007669"/>
    <property type="project" value="UniProtKB-UniRule"/>
</dbReference>
<keyword evidence="4 6" id="KW-0009">Actin-binding</keyword>
<dbReference type="GO" id="GO:0005885">
    <property type="term" value="C:Arp2/3 protein complex"/>
    <property type="evidence" value="ECO:0007669"/>
    <property type="project" value="UniProtKB-UniRule"/>
</dbReference>
<evidence type="ECO:0000313" key="7">
    <source>
        <dbReference type="EMBL" id="CAE2234051.1"/>
    </source>
</evidence>
<evidence type="ECO:0000256" key="1">
    <source>
        <dbReference type="ARBA" id="ARBA00004245"/>
    </source>
</evidence>
<comment type="subcellular location">
    <subcellularLocation>
        <location evidence="1 6">Cytoplasm</location>
        <location evidence="1 6">Cytoskeleton</location>
    </subcellularLocation>
</comment>
<evidence type="ECO:0000256" key="4">
    <source>
        <dbReference type="ARBA" id="ARBA00023203"/>
    </source>
</evidence>
<dbReference type="Pfam" id="PF04062">
    <property type="entry name" value="P21-Arc"/>
    <property type="match status" value="1"/>
</dbReference>
<dbReference type="AlphaFoldDB" id="A0A7S4MNV0"/>
<evidence type="ECO:0000256" key="2">
    <source>
        <dbReference type="ARBA" id="ARBA00010856"/>
    </source>
</evidence>
<reference evidence="7" key="1">
    <citation type="submission" date="2021-01" db="EMBL/GenBank/DDBJ databases">
        <authorList>
            <person name="Corre E."/>
            <person name="Pelletier E."/>
            <person name="Niang G."/>
            <person name="Scheremetjew M."/>
            <person name="Finn R."/>
            <person name="Kale V."/>
            <person name="Holt S."/>
            <person name="Cochrane G."/>
            <person name="Meng A."/>
            <person name="Brown T."/>
            <person name="Cohen L."/>
        </authorList>
    </citation>
    <scope>NUCLEOTIDE SEQUENCE</scope>
    <source>
        <strain evidence="7">DIVA3 518/3/11/1/6</strain>
    </source>
</reference>
<comment type="subunit">
    <text evidence="6">Component of the Arp2/3 complex.</text>
</comment>
<dbReference type="InterPro" id="IPR036753">
    <property type="entry name" value="ARPC3_sf"/>
</dbReference>
<comment type="similarity">
    <text evidence="2 6">Belongs to the ARPC3 family.</text>
</comment>
<evidence type="ECO:0000256" key="6">
    <source>
        <dbReference type="PIRNR" id="PIRNR016315"/>
    </source>
</evidence>
<keyword evidence="5 6" id="KW-0206">Cytoskeleton</keyword>
<dbReference type="SUPFAM" id="SSF69060">
    <property type="entry name" value="Arp2/3 complex 21 kDa subunit ARPC3"/>
    <property type="match status" value="1"/>
</dbReference>
<proteinExistence type="inferred from homology"/>
<organism evidence="7">
    <name type="scientific">Vannella robusta</name>
    <dbReference type="NCBI Taxonomy" id="1487602"/>
    <lineage>
        <taxon>Eukaryota</taxon>
        <taxon>Amoebozoa</taxon>
        <taxon>Discosea</taxon>
        <taxon>Flabellinia</taxon>
        <taxon>Vannellidae</taxon>
        <taxon>Vannella</taxon>
    </lineage>
</organism>